<organism evidence="1 2">
    <name type="scientific">Bacillus australimaris</name>
    <dbReference type="NCBI Taxonomy" id="1326968"/>
    <lineage>
        <taxon>Bacteria</taxon>
        <taxon>Bacillati</taxon>
        <taxon>Bacillota</taxon>
        <taxon>Bacilli</taxon>
        <taxon>Bacillales</taxon>
        <taxon>Bacillaceae</taxon>
        <taxon>Bacillus</taxon>
    </lineage>
</organism>
<sequence>MSGLKRQNVCAKEGVSITDAFPTSPINRRGFDVIERLVSWLVNLQAFHPSHPYDSGFMRKALLTHSGGTAPDFHRSSQLKFDV</sequence>
<name>A0ABR5MSE4_9BACI</name>
<evidence type="ECO:0000313" key="1">
    <source>
        <dbReference type="EMBL" id="KPN13749.1"/>
    </source>
</evidence>
<evidence type="ECO:0000313" key="2">
    <source>
        <dbReference type="Proteomes" id="UP000050272"/>
    </source>
</evidence>
<comment type="caution">
    <text evidence="1">The sequence shown here is derived from an EMBL/GenBank/DDBJ whole genome shotgun (WGS) entry which is preliminary data.</text>
</comment>
<protein>
    <submittedName>
        <fullName evidence="1">Uncharacterized protein</fullName>
    </submittedName>
</protein>
<reference evidence="1 2" key="1">
    <citation type="submission" date="2015-07" db="EMBL/GenBank/DDBJ databases">
        <title>Bacillus zhangzhouensis sp. nov. and Bacillus nanhaiticus sp. nov.</title>
        <authorList>
            <person name="Liu Y."/>
            <person name="Lai Q."/>
            <person name="Shao Z."/>
        </authorList>
    </citation>
    <scope>NUCLEOTIDE SEQUENCE [LARGE SCALE GENOMIC DNA]</scope>
    <source>
        <strain evidence="1 2">NH7I_1</strain>
    </source>
</reference>
<dbReference type="Proteomes" id="UP000050272">
    <property type="component" value="Unassembled WGS sequence"/>
</dbReference>
<dbReference type="EMBL" id="LGYN01000026">
    <property type="protein sequence ID" value="KPN13749.1"/>
    <property type="molecule type" value="Genomic_DNA"/>
</dbReference>
<accession>A0ABR5MSE4</accession>
<gene>
    <name evidence="1" type="ORF">AKG37_11495</name>
</gene>
<keyword evidence="2" id="KW-1185">Reference proteome</keyword>
<proteinExistence type="predicted"/>